<keyword evidence="1" id="KW-0614">Plasmid</keyword>
<dbReference type="PANTHER" id="PTHR46889">
    <property type="entry name" value="TRANSPOSASE INSF FOR INSERTION SEQUENCE IS3B-RELATED"/>
    <property type="match status" value="1"/>
</dbReference>
<dbReference type="SUPFAM" id="SSF53098">
    <property type="entry name" value="Ribonuclease H-like"/>
    <property type="match status" value="1"/>
</dbReference>
<dbReference type="Proteomes" id="UP001493153">
    <property type="component" value="Plasmid megaplasmid"/>
</dbReference>
<dbReference type="InterPro" id="IPR012337">
    <property type="entry name" value="RNaseH-like_sf"/>
</dbReference>
<accession>A0ABZ2Q020</accession>
<evidence type="ECO:0000313" key="1">
    <source>
        <dbReference type="EMBL" id="WXK38024.1"/>
    </source>
</evidence>
<sequence>MSSDASLAYVRAIHAQIKSKYGWPHMCKELLARGVRGQVAAGSEVVYAATHEDGGSHGCAVHGMVSALSQGMIVHSDCGSQYGSSLFQNTLRVYNTRSSMNRRGNCWGNAPTENLWAR</sequence>
<gene>
    <name evidence="1" type="ORF">IHE29_01440</name>
</gene>
<proteinExistence type="predicted"/>
<dbReference type="EMBL" id="CP062175">
    <property type="protein sequence ID" value="WXK38024.1"/>
    <property type="molecule type" value="Genomic_DNA"/>
</dbReference>
<dbReference type="InterPro" id="IPR050900">
    <property type="entry name" value="Transposase_IS3/IS150/IS904"/>
</dbReference>
<reference evidence="1 2" key="1">
    <citation type="submission" date="2020-09" db="EMBL/GenBank/DDBJ databases">
        <title>Genome sequences of Mycetohabitans spp.</title>
        <authorList>
            <person name="Carter M.E."/>
            <person name="Carpenter S.C.D."/>
            <person name="Bogdanove A.J."/>
        </authorList>
    </citation>
    <scope>NUCLEOTIDE SEQUENCE [LARGE SCALE GENOMIC DNA]</scope>
    <source>
        <strain evidence="1 2">B12</strain>
        <plasmid evidence="1 2">megaplasmid</plasmid>
    </source>
</reference>
<organism evidence="1 2">
    <name type="scientific">Mycetohabitans rhizoxinica</name>
    <dbReference type="NCBI Taxonomy" id="412963"/>
    <lineage>
        <taxon>Bacteria</taxon>
        <taxon>Pseudomonadati</taxon>
        <taxon>Pseudomonadota</taxon>
        <taxon>Betaproteobacteria</taxon>
        <taxon>Burkholderiales</taxon>
        <taxon>Burkholderiaceae</taxon>
        <taxon>Mycetohabitans</taxon>
    </lineage>
</organism>
<dbReference type="PANTHER" id="PTHR46889:SF4">
    <property type="entry name" value="TRANSPOSASE INSO FOR INSERTION SEQUENCE ELEMENT IS911B-RELATED"/>
    <property type="match status" value="1"/>
</dbReference>
<keyword evidence="2" id="KW-1185">Reference proteome</keyword>
<geneLocation type="plasmid" evidence="1 2">
    <name>megaplasmid</name>
</geneLocation>
<evidence type="ECO:0000313" key="2">
    <source>
        <dbReference type="Proteomes" id="UP001493153"/>
    </source>
</evidence>
<protein>
    <submittedName>
        <fullName evidence="1">DDE-type integrase/transposase/recombinase</fullName>
    </submittedName>
</protein>
<name>A0ABZ2Q020_9BURK</name>